<protein>
    <submittedName>
        <fullName evidence="1">Uncharacterized protein</fullName>
    </submittedName>
</protein>
<dbReference type="Pfam" id="PF08227">
    <property type="entry name" value="DASH_Hsk3"/>
    <property type="match status" value="1"/>
</dbReference>
<dbReference type="KEGG" id="shs:STEHIDRAFT_105605"/>
<reference evidence="2" key="1">
    <citation type="journal article" date="2012" name="Science">
        <title>The Paleozoic origin of enzymatic lignin decomposition reconstructed from 31 fungal genomes.</title>
        <authorList>
            <person name="Floudas D."/>
            <person name="Binder M."/>
            <person name="Riley R."/>
            <person name="Barry K."/>
            <person name="Blanchette R.A."/>
            <person name="Henrissat B."/>
            <person name="Martinez A.T."/>
            <person name="Otillar R."/>
            <person name="Spatafora J.W."/>
            <person name="Yadav J.S."/>
            <person name="Aerts A."/>
            <person name="Benoit I."/>
            <person name="Boyd A."/>
            <person name="Carlson A."/>
            <person name="Copeland A."/>
            <person name="Coutinho P.M."/>
            <person name="de Vries R.P."/>
            <person name="Ferreira P."/>
            <person name="Findley K."/>
            <person name="Foster B."/>
            <person name="Gaskell J."/>
            <person name="Glotzer D."/>
            <person name="Gorecki P."/>
            <person name="Heitman J."/>
            <person name="Hesse C."/>
            <person name="Hori C."/>
            <person name="Igarashi K."/>
            <person name="Jurgens J.A."/>
            <person name="Kallen N."/>
            <person name="Kersten P."/>
            <person name="Kohler A."/>
            <person name="Kuees U."/>
            <person name="Kumar T.K.A."/>
            <person name="Kuo A."/>
            <person name="LaButti K."/>
            <person name="Larrondo L.F."/>
            <person name="Lindquist E."/>
            <person name="Ling A."/>
            <person name="Lombard V."/>
            <person name="Lucas S."/>
            <person name="Lundell T."/>
            <person name="Martin R."/>
            <person name="McLaughlin D.J."/>
            <person name="Morgenstern I."/>
            <person name="Morin E."/>
            <person name="Murat C."/>
            <person name="Nagy L.G."/>
            <person name="Nolan M."/>
            <person name="Ohm R.A."/>
            <person name="Patyshakuliyeva A."/>
            <person name="Rokas A."/>
            <person name="Ruiz-Duenas F.J."/>
            <person name="Sabat G."/>
            <person name="Salamov A."/>
            <person name="Samejima M."/>
            <person name="Schmutz J."/>
            <person name="Slot J.C."/>
            <person name="St John F."/>
            <person name="Stenlid J."/>
            <person name="Sun H."/>
            <person name="Sun S."/>
            <person name="Syed K."/>
            <person name="Tsang A."/>
            <person name="Wiebenga A."/>
            <person name="Young D."/>
            <person name="Pisabarro A."/>
            <person name="Eastwood D.C."/>
            <person name="Martin F."/>
            <person name="Cullen D."/>
            <person name="Grigoriev I.V."/>
            <person name="Hibbett D.S."/>
        </authorList>
    </citation>
    <scope>NUCLEOTIDE SEQUENCE [LARGE SCALE GENOMIC DNA]</scope>
    <source>
        <strain evidence="2">FP-91666</strain>
    </source>
</reference>
<evidence type="ECO:0000313" key="2">
    <source>
        <dbReference type="Proteomes" id="UP000053927"/>
    </source>
</evidence>
<dbReference type="GO" id="GO:0042729">
    <property type="term" value="C:DASH complex"/>
    <property type="evidence" value="ECO:0007669"/>
    <property type="project" value="TreeGrafter"/>
</dbReference>
<dbReference type="PANTHER" id="PTHR28289">
    <property type="entry name" value="DASH COMPLEX SUBUNIT HSK3"/>
    <property type="match status" value="1"/>
</dbReference>
<sequence>MSQSQPTNATQAKERHYAHLANSLTRLSQAVGQTADLFGQMQRDLDSMRTLAGIHASQFMTVAQELNPDQGEEEEEDH</sequence>
<organism evidence="1 2">
    <name type="scientific">Stereum hirsutum (strain FP-91666)</name>
    <name type="common">White-rot fungus</name>
    <dbReference type="NCBI Taxonomy" id="721885"/>
    <lineage>
        <taxon>Eukaryota</taxon>
        <taxon>Fungi</taxon>
        <taxon>Dikarya</taxon>
        <taxon>Basidiomycota</taxon>
        <taxon>Agaricomycotina</taxon>
        <taxon>Agaricomycetes</taxon>
        <taxon>Russulales</taxon>
        <taxon>Stereaceae</taxon>
        <taxon>Stereum</taxon>
    </lineage>
</organism>
<dbReference type="OrthoDB" id="3212378at2759"/>
<dbReference type="eggNOG" id="ENOG502SZ5P">
    <property type="taxonomic scope" value="Eukaryota"/>
</dbReference>
<dbReference type="RefSeq" id="XP_007310613.1">
    <property type="nucleotide sequence ID" value="XM_007310551.1"/>
</dbReference>
<dbReference type="GeneID" id="18794754"/>
<keyword evidence="2" id="KW-1185">Reference proteome</keyword>
<name>R7S027_STEHR</name>
<dbReference type="InterPro" id="IPR042332">
    <property type="entry name" value="Hsk3"/>
</dbReference>
<dbReference type="PANTHER" id="PTHR28289:SF1">
    <property type="entry name" value="DASH COMPLEX SUBUNIT HSK3"/>
    <property type="match status" value="1"/>
</dbReference>
<dbReference type="GO" id="GO:0008608">
    <property type="term" value="P:attachment of spindle microtubules to kinetochore"/>
    <property type="evidence" value="ECO:0007669"/>
    <property type="project" value="InterPro"/>
</dbReference>
<dbReference type="OMA" id="SHAAQFM"/>
<accession>R7S027</accession>
<dbReference type="Proteomes" id="UP000053927">
    <property type="component" value="Unassembled WGS sequence"/>
</dbReference>
<evidence type="ECO:0000313" key="1">
    <source>
        <dbReference type="EMBL" id="EIM80500.1"/>
    </source>
</evidence>
<dbReference type="GO" id="GO:0051010">
    <property type="term" value="F:microtubule plus-end binding"/>
    <property type="evidence" value="ECO:0007669"/>
    <property type="project" value="TreeGrafter"/>
</dbReference>
<proteinExistence type="predicted"/>
<dbReference type="AlphaFoldDB" id="R7S027"/>
<dbReference type="InterPro" id="IPR013183">
    <property type="entry name" value="Hsk3-like"/>
</dbReference>
<gene>
    <name evidence="1" type="ORF">STEHIDRAFT_105605</name>
</gene>
<dbReference type="EMBL" id="JH687398">
    <property type="protein sequence ID" value="EIM80500.1"/>
    <property type="molecule type" value="Genomic_DNA"/>
</dbReference>